<dbReference type="Pfam" id="PF02607">
    <property type="entry name" value="B12-binding_2"/>
    <property type="match status" value="1"/>
</dbReference>
<dbReference type="Proteomes" id="UP001165427">
    <property type="component" value="Unassembled WGS sequence"/>
</dbReference>
<feature type="domain" description="B12-binding" evidence="1">
    <location>
        <begin position="415"/>
        <end position="545"/>
    </location>
</feature>
<reference evidence="3" key="1">
    <citation type="submission" date="2022-04" db="EMBL/GenBank/DDBJ databases">
        <title>Desulfatitalea alkaliphila sp. nov., a novel anaerobic sulfate-reducing bacterium isolated from terrestrial mud volcano, Taman Peninsula, Russia.</title>
        <authorList>
            <person name="Khomyakova M.A."/>
            <person name="Merkel A.Y."/>
            <person name="Slobodkin A.I."/>
        </authorList>
    </citation>
    <scope>NUCLEOTIDE SEQUENCE</scope>
    <source>
        <strain evidence="3">M08but</strain>
    </source>
</reference>
<name>A0AA41R136_9BACT</name>
<dbReference type="SUPFAM" id="SSF51726">
    <property type="entry name" value="UROD/MetE-like"/>
    <property type="match status" value="1"/>
</dbReference>
<dbReference type="GO" id="GO:0004853">
    <property type="term" value="F:uroporphyrinogen decarboxylase activity"/>
    <property type="evidence" value="ECO:0007669"/>
    <property type="project" value="InterPro"/>
</dbReference>
<evidence type="ECO:0000313" key="4">
    <source>
        <dbReference type="Proteomes" id="UP001165427"/>
    </source>
</evidence>
<evidence type="ECO:0000313" key="3">
    <source>
        <dbReference type="EMBL" id="MCJ8499656.1"/>
    </source>
</evidence>
<proteinExistence type="predicted"/>
<organism evidence="3 4">
    <name type="scientific">Desulfatitalea alkaliphila</name>
    <dbReference type="NCBI Taxonomy" id="2929485"/>
    <lineage>
        <taxon>Bacteria</taxon>
        <taxon>Pseudomonadati</taxon>
        <taxon>Thermodesulfobacteriota</taxon>
        <taxon>Desulfobacteria</taxon>
        <taxon>Desulfobacterales</taxon>
        <taxon>Desulfosarcinaceae</taxon>
        <taxon>Desulfatitalea</taxon>
    </lineage>
</organism>
<dbReference type="InterPro" id="IPR003759">
    <property type="entry name" value="Cbl-bd_cap"/>
</dbReference>
<dbReference type="InterPro" id="IPR036724">
    <property type="entry name" value="Cobalamin-bd_sf"/>
</dbReference>
<dbReference type="Pfam" id="PF02310">
    <property type="entry name" value="B12-binding"/>
    <property type="match status" value="1"/>
</dbReference>
<evidence type="ECO:0000259" key="1">
    <source>
        <dbReference type="PROSITE" id="PS51332"/>
    </source>
</evidence>
<protein>
    <submittedName>
        <fullName evidence="3">Cobalamin-dependent protein</fullName>
    </submittedName>
</protein>
<dbReference type="Pfam" id="PF01208">
    <property type="entry name" value="URO-D"/>
    <property type="match status" value="1"/>
</dbReference>
<dbReference type="PANTHER" id="PTHR47099:SF1">
    <property type="entry name" value="METHYLCOBAMIDE:COM METHYLTRANSFERASE MTBA"/>
    <property type="match status" value="1"/>
</dbReference>
<dbReference type="SMART" id="SM01018">
    <property type="entry name" value="B12-binding_2"/>
    <property type="match status" value="1"/>
</dbReference>
<sequence>MLFTEEDVTHRLAGIHVFPINALPAAGLVPEGIDTLCHEEAVKFEAMRRYYDMVDADLLFCFSDIALQAEAMGAPVRYASDEMPAVCAPAGIVRVPRACKAPRMALNGQVVRRMRTAYPRRRIAALVYGPFTVVGQLTGEQNALRRVREAPAALSALLVEATAMAEDYARLLLDAGADLLWISDPLAALLPPPDFDGFAGRYLRQLFGLMSDGQTILHICGETSDLLAPMVATGAGGISFDQCMALPTVEAQVPRQVAMIGNLDPVEVVTMAPLHTVCAATRELAATMGIRSNFILSTGCALPPGTPIENVRAFIHSGREAVADIRRHAAYLAPLVDAVTRGDATATVQTVGRALAGGRDSLRLLDGGLVRAMRQAGARYEAKQCHLPELLMSVDAFYEGFARLKTRLPGSADAGPRVLLGTVQGDLHAIGKDLVRILLEANGVGVIDLGVDVSKDRFVAAMARYRPAIIGLSAFLTAARRQLPALIGSLRSSGNENLKVVVGGAAVNAVIATEVGADGYARDAVAAVKLIRGLITDLRAGEGASR</sequence>
<keyword evidence="4" id="KW-1185">Reference proteome</keyword>
<dbReference type="EMBL" id="JALJRB010000003">
    <property type="protein sequence ID" value="MCJ8499656.1"/>
    <property type="molecule type" value="Genomic_DNA"/>
</dbReference>
<dbReference type="AlphaFoldDB" id="A0AA41R136"/>
<dbReference type="InterPro" id="IPR036594">
    <property type="entry name" value="Meth_synthase_dom"/>
</dbReference>
<dbReference type="InterPro" id="IPR052024">
    <property type="entry name" value="Methanogen_methyltrans"/>
</dbReference>
<dbReference type="SUPFAM" id="SSF52242">
    <property type="entry name" value="Cobalamin (vitamin B12)-binding domain"/>
    <property type="match status" value="1"/>
</dbReference>
<dbReference type="InterPro" id="IPR006158">
    <property type="entry name" value="Cobalamin-bd"/>
</dbReference>
<comment type="caution">
    <text evidence="3">The sequence shown here is derived from an EMBL/GenBank/DDBJ whole genome shotgun (WGS) entry which is preliminary data.</text>
</comment>
<dbReference type="GO" id="GO:0046872">
    <property type="term" value="F:metal ion binding"/>
    <property type="evidence" value="ECO:0007669"/>
    <property type="project" value="InterPro"/>
</dbReference>
<dbReference type="PANTHER" id="PTHR47099">
    <property type="entry name" value="METHYLCOBAMIDE:COM METHYLTRANSFERASE MTBA"/>
    <property type="match status" value="1"/>
</dbReference>
<evidence type="ECO:0000259" key="2">
    <source>
        <dbReference type="PROSITE" id="PS51337"/>
    </source>
</evidence>
<dbReference type="Gene3D" id="3.20.20.210">
    <property type="match status" value="1"/>
</dbReference>
<feature type="domain" description="B12-binding N-terminal" evidence="2">
    <location>
        <begin position="322"/>
        <end position="416"/>
    </location>
</feature>
<gene>
    <name evidence="3" type="ORF">MRX98_03645</name>
</gene>
<dbReference type="PROSITE" id="PS51332">
    <property type="entry name" value="B12_BINDING"/>
    <property type="match status" value="1"/>
</dbReference>
<dbReference type="RefSeq" id="WP_246903083.1">
    <property type="nucleotide sequence ID" value="NZ_JALJRB010000003.1"/>
</dbReference>
<dbReference type="PROSITE" id="PS51337">
    <property type="entry name" value="B12_BINDING_NTER"/>
    <property type="match status" value="1"/>
</dbReference>
<dbReference type="GO" id="GO:0031419">
    <property type="term" value="F:cobalamin binding"/>
    <property type="evidence" value="ECO:0007669"/>
    <property type="project" value="InterPro"/>
</dbReference>
<dbReference type="Gene3D" id="1.10.1240.10">
    <property type="entry name" value="Methionine synthase domain"/>
    <property type="match status" value="1"/>
</dbReference>
<dbReference type="GO" id="GO:0006779">
    <property type="term" value="P:porphyrin-containing compound biosynthetic process"/>
    <property type="evidence" value="ECO:0007669"/>
    <property type="project" value="InterPro"/>
</dbReference>
<dbReference type="SUPFAM" id="SSF47644">
    <property type="entry name" value="Methionine synthase domain"/>
    <property type="match status" value="1"/>
</dbReference>
<accession>A0AA41R136</accession>
<dbReference type="InterPro" id="IPR038071">
    <property type="entry name" value="UROD/MetE-like_sf"/>
</dbReference>
<dbReference type="Gene3D" id="3.40.50.280">
    <property type="entry name" value="Cobalamin-binding domain"/>
    <property type="match status" value="1"/>
</dbReference>
<dbReference type="InterPro" id="IPR000257">
    <property type="entry name" value="Uroporphyrinogen_deCOase"/>
</dbReference>